<proteinExistence type="predicted"/>
<organism evidence="1 2">
    <name type="scientific">Mythimna loreyi</name>
    <dbReference type="NCBI Taxonomy" id="667449"/>
    <lineage>
        <taxon>Eukaryota</taxon>
        <taxon>Metazoa</taxon>
        <taxon>Ecdysozoa</taxon>
        <taxon>Arthropoda</taxon>
        <taxon>Hexapoda</taxon>
        <taxon>Insecta</taxon>
        <taxon>Pterygota</taxon>
        <taxon>Neoptera</taxon>
        <taxon>Endopterygota</taxon>
        <taxon>Lepidoptera</taxon>
        <taxon>Glossata</taxon>
        <taxon>Ditrysia</taxon>
        <taxon>Noctuoidea</taxon>
        <taxon>Noctuidae</taxon>
        <taxon>Noctuinae</taxon>
        <taxon>Hadenini</taxon>
        <taxon>Mythimna</taxon>
    </lineage>
</organism>
<sequence>MNKRKARLMRIFDDSDSSTEADPYQDDDGDYGSDKKSSKTTTKGQSNLASTSTQKPVTSDPSSDEDDTKSGGSDHTLRTVNIPSPQTPTLSRFQEEGYDSNSSEEIFPLAKRLKLVKSPITTVPTVNPSLNEVTQLKPETTASSQYVASFTNLDNQASHNISQNEVWFVDFITNF</sequence>
<evidence type="ECO:0000313" key="1">
    <source>
        <dbReference type="EMBL" id="KAJ8720794.1"/>
    </source>
</evidence>
<name>A0ACC2QPQ7_9NEOP</name>
<protein>
    <submittedName>
        <fullName evidence="1">Uncharacterized protein</fullName>
    </submittedName>
</protein>
<dbReference type="EMBL" id="CM056795">
    <property type="protein sequence ID" value="KAJ8720794.1"/>
    <property type="molecule type" value="Genomic_DNA"/>
</dbReference>
<comment type="caution">
    <text evidence="1">The sequence shown here is derived from an EMBL/GenBank/DDBJ whole genome shotgun (WGS) entry which is preliminary data.</text>
</comment>
<dbReference type="Proteomes" id="UP001231649">
    <property type="component" value="Chromosome 19"/>
</dbReference>
<reference evidence="1" key="1">
    <citation type="submission" date="2023-03" db="EMBL/GenBank/DDBJ databases">
        <title>Chromosome-level genomes of two armyworms, Mythimna separata and Mythimna loreyi, provide insights into the biosynthesis and reception of sex pheromones.</title>
        <authorList>
            <person name="Zhao H."/>
        </authorList>
    </citation>
    <scope>NUCLEOTIDE SEQUENCE</scope>
    <source>
        <strain evidence="1">BeijingLab</strain>
    </source>
</reference>
<keyword evidence="2" id="KW-1185">Reference proteome</keyword>
<gene>
    <name evidence="1" type="ORF">PYW08_006259</name>
</gene>
<evidence type="ECO:0000313" key="2">
    <source>
        <dbReference type="Proteomes" id="UP001231649"/>
    </source>
</evidence>
<accession>A0ACC2QPQ7</accession>